<dbReference type="Gene3D" id="1.10.150.240">
    <property type="entry name" value="Putative phosphatase, domain 2"/>
    <property type="match status" value="1"/>
</dbReference>
<proteinExistence type="predicted"/>
<dbReference type="CDD" id="cd04302">
    <property type="entry name" value="HAD_5NT"/>
    <property type="match status" value="1"/>
</dbReference>
<dbReference type="InterPro" id="IPR036412">
    <property type="entry name" value="HAD-like_sf"/>
</dbReference>
<keyword evidence="1" id="KW-0378">Hydrolase</keyword>
<evidence type="ECO:0000313" key="2">
    <source>
        <dbReference type="Proteomes" id="UP001165986"/>
    </source>
</evidence>
<name>A0AA40VTX7_9NOST</name>
<dbReference type="FunFam" id="3.40.50.1000:FF:000022">
    <property type="entry name" value="Phosphoglycolate phosphatase"/>
    <property type="match status" value="1"/>
</dbReference>
<dbReference type="InterPro" id="IPR041492">
    <property type="entry name" value="HAD_2"/>
</dbReference>
<dbReference type="SUPFAM" id="SSF56784">
    <property type="entry name" value="HAD-like"/>
    <property type="match status" value="1"/>
</dbReference>
<dbReference type="AlphaFoldDB" id="A0AA40VTX7"/>
<dbReference type="InterPro" id="IPR023214">
    <property type="entry name" value="HAD_sf"/>
</dbReference>
<dbReference type="RefSeq" id="WP_191760754.1">
    <property type="nucleotide sequence ID" value="NZ_VJXY01000043.1"/>
</dbReference>
<dbReference type="Gene3D" id="3.40.50.1000">
    <property type="entry name" value="HAD superfamily/HAD-like"/>
    <property type="match status" value="1"/>
</dbReference>
<gene>
    <name evidence="1" type="ORF">FNW02_28000</name>
</gene>
<sequence>MFVSNYAILFDLDGTLTDPKPGITRCIQFALSELGYRPPDADKLHWCIGPPIQDSFSLLLKTSDDTVLEQAISLYRSRFATIGLFENSLYPKISETLDAIRFAGYKTFVATSKPHIYATQIIEHFGLSSLFNGVYGSELDGTRSVKADLINHILVTENLSPSHVVMVGDHSHDMIGAKHNHVTAIGVTYGYGTEEELKSYGADLIAHTPDDIPKLLVHSYELRLSHSH</sequence>
<accession>A0AA40VTX7</accession>
<dbReference type="InterPro" id="IPR023198">
    <property type="entry name" value="PGP-like_dom2"/>
</dbReference>
<dbReference type="GO" id="GO:0004713">
    <property type="term" value="F:protein tyrosine kinase activity"/>
    <property type="evidence" value="ECO:0007669"/>
    <property type="project" value="TreeGrafter"/>
</dbReference>
<comment type="caution">
    <text evidence="1">The sequence shown here is derived from an EMBL/GenBank/DDBJ whole genome shotgun (WGS) entry which is preliminary data.</text>
</comment>
<organism evidence="1 2">
    <name type="scientific">Komarekiella delphini-convector SJRDD-AB1</name>
    <dbReference type="NCBI Taxonomy" id="2593771"/>
    <lineage>
        <taxon>Bacteria</taxon>
        <taxon>Bacillati</taxon>
        <taxon>Cyanobacteriota</taxon>
        <taxon>Cyanophyceae</taxon>
        <taxon>Nostocales</taxon>
        <taxon>Nostocaceae</taxon>
        <taxon>Komarekiella</taxon>
        <taxon>Komarekiella delphini-convector</taxon>
    </lineage>
</organism>
<protein>
    <submittedName>
        <fullName evidence="1">HAD family hydrolase</fullName>
    </submittedName>
</protein>
<reference evidence="1" key="1">
    <citation type="submission" date="2019-07" db="EMBL/GenBank/DDBJ databases">
        <title>Toxilogical consequences of a new and cryptic species of cyanobacteria (Komarekiella delphini-convector) recovered from the epidermis of a bottlenose dolphin and 1500 ft. in the air.</title>
        <authorList>
            <person name="Brown A.O."/>
            <person name="Dvorak P."/>
            <person name="Villanueva C.D."/>
            <person name="Foss A.J."/>
            <person name="Garvey A.D."/>
            <person name="Gibson Q.A."/>
            <person name="Johansen J.R."/>
            <person name="Casamatta D.A."/>
        </authorList>
    </citation>
    <scope>NUCLEOTIDE SEQUENCE</scope>
    <source>
        <strain evidence="1">SJRDD-AB1</strain>
    </source>
</reference>
<dbReference type="PANTHER" id="PTHR43434">
    <property type="entry name" value="PHOSPHOGLYCOLATE PHOSPHATASE"/>
    <property type="match status" value="1"/>
</dbReference>
<dbReference type="GO" id="GO:0016787">
    <property type="term" value="F:hydrolase activity"/>
    <property type="evidence" value="ECO:0007669"/>
    <property type="project" value="UniProtKB-KW"/>
</dbReference>
<keyword evidence="2" id="KW-1185">Reference proteome</keyword>
<dbReference type="Pfam" id="PF13419">
    <property type="entry name" value="HAD_2"/>
    <property type="match status" value="1"/>
</dbReference>
<dbReference type="GO" id="GO:0005829">
    <property type="term" value="C:cytosol"/>
    <property type="evidence" value="ECO:0007669"/>
    <property type="project" value="TreeGrafter"/>
</dbReference>
<dbReference type="PANTHER" id="PTHR43434:SF20">
    <property type="entry name" value="5'-NUCLEOTIDASE"/>
    <property type="match status" value="1"/>
</dbReference>
<dbReference type="Proteomes" id="UP001165986">
    <property type="component" value="Unassembled WGS sequence"/>
</dbReference>
<dbReference type="EMBL" id="VJXY01000043">
    <property type="protein sequence ID" value="MBD6619562.1"/>
    <property type="molecule type" value="Genomic_DNA"/>
</dbReference>
<evidence type="ECO:0000313" key="1">
    <source>
        <dbReference type="EMBL" id="MBD6619562.1"/>
    </source>
</evidence>
<dbReference type="InterPro" id="IPR050155">
    <property type="entry name" value="HAD-like_hydrolase_sf"/>
</dbReference>